<gene>
    <name evidence="2" type="ORF">OJ996_08930</name>
</gene>
<dbReference type="RefSeq" id="WP_264513199.1">
    <property type="nucleotide sequence ID" value="NZ_JAPDDR010000004.1"/>
</dbReference>
<organism evidence="2 3">
    <name type="scientific">Luteolibacter rhizosphaerae</name>
    <dbReference type="NCBI Taxonomy" id="2989719"/>
    <lineage>
        <taxon>Bacteria</taxon>
        <taxon>Pseudomonadati</taxon>
        <taxon>Verrucomicrobiota</taxon>
        <taxon>Verrucomicrobiia</taxon>
        <taxon>Verrucomicrobiales</taxon>
        <taxon>Verrucomicrobiaceae</taxon>
        <taxon>Luteolibacter</taxon>
    </lineage>
</organism>
<keyword evidence="1" id="KW-0812">Transmembrane</keyword>
<evidence type="ECO:0000313" key="2">
    <source>
        <dbReference type="EMBL" id="MCW1913697.1"/>
    </source>
</evidence>
<name>A0ABT3G1Z2_9BACT</name>
<accession>A0ABT3G1Z2</accession>
<protein>
    <submittedName>
        <fullName evidence="2">Uncharacterized protein</fullName>
    </submittedName>
</protein>
<sequence>MESVESLREKFMENKPAPLPKEAYEGEQARRRRRSLAETHAIPKWGWTLIGMAVIVVATTAIFAALGKEAIDASKPAFVRWASDSVIALAALVVYFLPAIIALNYRIRRSGAVTVMNLMLGFTGGFYWLLIENHAVTLYLLWGFSFFLWMLTLVWSIAEAETRDDHHYSH</sequence>
<keyword evidence="3" id="KW-1185">Reference proteome</keyword>
<feature type="transmembrane region" description="Helical" evidence="1">
    <location>
        <begin position="136"/>
        <end position="158"/>
    </location>
</feature>
<feature type="transmembrane region" description="Helical" evidence="1">
    <location>
        <begin position="112"/>
        <end position="130"/>
    </location>
</feature>
<comment type="caution">
    <text evidence="2">The sequence shown here is derived from an EMBL/GenBank/DDBJ whole genome shotgun (WGS) entry which is preliminary data.</text>
</comment>
<keyword evidence="1" id="KW-1133">Transmembrane helix</keyword>
<dbReference type="Proteomes" id="UP001165653">
    <property type="component" value="Unassembled WGS sequence"/>
</dbReference>
<feature type="transmembrane region" description="Helical" evidence="1">
    <location>
        <begin position="41"/>
        <end position="66"/>
    </location>
</feature>
<proteinExistence type="predicted"/>
<dbReference type="EMBL" id="JAPDDR010000004">
    <property type="protein sequence ID" value="MCW1913697.1"/>
    <property type="molecule type" value="Genomic_DNA"/>
</dbReference>
<feature type="transmembrane region" description="Helical" evidence="1">
    <location>
        <begin position="86"/>
        <end position="105"/>
    </location>
</feature>
<reference evidence="2" key="1">
    <citation type="submission" date="2022-10" db="EMBL/GenBank/DDBJ databases">
        <title>Luteolibacter sp. GHJ8, whole genome shotgun sequencing project.</title>
        <authorList>
            <person name="Zhao G."/>
            <person name="Shen L."/>
        </authorList>
    </citation>
    <scope>NUCLEOTIDE SEQUENCE</scope>
    <source>
        <strain evidence="2">GHJ8</strain>
    </source>
</reference>
<keyword evidence="1" id="KW-0472">Membrane</keyword>
<evidence type="ECO:0000313" key="3">
    <source>
        <dbReference type="Proteomes" id="UP001165653"/>
    </source>
</evidence>
<evidence type="ECO:0000256" key="1">
    <source>
        <dbReference type="SAM" id="Phobius"/>
    </source>
</evidence>